<dbReference type="InterPro" id="IPR016166">
    <property type="entry name" value="FAD-bd_PCMH"/>
</dbReference>
<dbReference type="InterPro" id="IPR036683">
    <property type="entry name" value="CO_DH_flav_C_dom_sf"/>
</dbReference>
<dbReference type="SMART" id="SM01092">
    <property type="entry name" value="CO_deh_flav_C"/>
    <property type="match status" value="1"/>
</dbReference>
<keyword evidence="1" id="KW-0285">Flavoprotein</keyword>
<dbReference type="Proteomes" id="UP000256900">
    <property type="component" value="Unassembled WGS sequence"/>
</dbReference>
<dbReference type="GO" id="GO:0016491">
    <property type="term" value="F:oxidoreductase activity"/>
    <property type="evidence" value="ECO:0007669"/>
    <property type="project" value="UniProtKB-KW"/>
</dbReference>
<dbReference type="InterPro" id="IPR016167">
    <property type="entry name" value="FAD-bd_PCMH_sub1"/>
</dbReference>
<evidence type="ECO:0000259" key="4">
    <source>
        <dbReference type="PROSITE" id="PS51387"/>
    </source>
</evidence>
<dbReference type="SUPFAM" id="SSF55447">
    <property type="entry name" value="CO dehydrogenase flavoprotein C-terminal domain-like"/>
    <property type="match status" value="1"/>
</dbReference>
<gene>
    <name evidence="5" type="ORF">DES32_0359</name>
</gene>
<feature type="domain" description="FAD-binding PCMH-type" evidence="4">
    <location>
        <begin position="1"/>
        <end position="177"/>
    </location>
</feature>
<protein>
    <submittedName>
        <fullName evidence="5">Carbon monoxide dehydrogenase medium subunit</fullName>
    </submittedName>
</protein>
<dbReference type="AlphaFoldDB" id="A0A3D9Z1V4"/>
<dbReference type="RefSeq" id="WP_115834952.1">
    <property type="nucleotide sequence ID" value="NZ_CP025086.1"/>
</dbReference>
<dbReference type="Gene3D" id="3.30.465.10">
    <property type="match status" value="1"/>
</dbReference>
<dbReference type="Pfam" id="PF00941">
    <property type="entry name" value="FAD_binding_5"/>
    <property type="match status" value="1"/>
</dbReference>
<organism evidence="5 6">
    <name type="scientific">Methylovirgula ligni</name>
    <dbReference type="NCBI Taxonomy" id="569860"/>
    <lineage>
        <taxon>Bacteria</taxon>
        <taxon>Pseudomonadati</taxon>
        <taxon>Pseudomonadota</taxon>
        <taxon>Alphaproteobacteria</taxon>
        <taxon>Hyphomicrobiales</taxon>
        <taxon>Beijerinckiaceae</taxon>
        <taxon>Methylovirgula</taxon>
    </lineage>
</organism>
<dbReference type="GO" id="GO:0071949">
    <property type="term" value="F:FAD binding"/>
    <property type="evidence" value="ECO:0007669"/>
    <property type="project" value="InterPro"/>
</dbReference>
<dbReference type="InterPro" id="IPR036318">
    <property type="entry name" value="FAD-bd_PCMH-like_sf"/>
</dbReference>
<dbReference type="InterPro" id="IPR002346">
    <property type="entry name" value="Mopterin_DH_FAD-bd"/>
</dbReference>
<accession>A0A3D9Z1V4</accession>
<keyword evidence="2" id="KW-0274">FAD</keyword>
<dbReference type="FunFam" id="3.30.465.10:FF:000017">
    <property type="entry name" value="Xanthine dehydrogenase, FAD binding subunit"/>
    <property type="match status" value="1"/>
</dbReference>
<reference evidence="5 6" key="1">
    <citation type="submission" date="2018-08" db="EMBL/GenBank/DDBJ databases">
        <title>Genomic Encyclopedia of Type Strains, Phase IV (KMG-IV): sequencing the most valuable type-strain genomes for metagenomic binning, comparative biology and taxonomic classification.</title>
        <authorList>
            <person name="Goeker M."/>
        </authorList>
    </citation>
    <scope>NUCLEOTIDE SEQUENCE [LARGE SCALE GENOMIC DNA]</scope>
    <source>
        <strain evidence="5 6">BW863</strain>
    </source>
</reference>
<proteinExistence type="predicted"/>
<dbReference type="Pfam" id="PF03450">
    <property type="entry name" value="CO_deh_flav_C"/>
    <property type="match status" value="1"/>
</dbReference>
<evidence type="ECO:0000256" key="1">
    <source>
        <dbReference type="ARBA" id="ARBA00022630"/>
    </source>
</evidence>
<dbReference type="InterPro" id="IPR005107">
    <property type="entry name" value="CO_DH_flav_C"/>
</dbReference>
<dbReference type="Gene3D" id="3.30.390.50">
    <property type="entry name" value="CO dehydrogenase flavoprotein, C-terminal domain"/>
    <property type="match status" value="1"/>
</dbReference>
<dbReference type="InterPro" id="IPR051312">
    <property type="entry name" value="Diverse_Substr_Oxidored"/>
</dbReference>
<dbReference type="Gene3D" id="3.30.43.10">
    <property type="entry name" value="Uridine Diphospho-n-acetylenolpyruvylglucosamine Reductase, domain 2"/>
    <property type="match status" value="1"/>
</dbReference>
<sequence length="290" mass="30364">MIPGSFTYHRPKSLPEALALLADLGDDARPLAGGQSLIPLMKFRMATPANLIDLSAISDLKGIRVVGSDIVLGAMTTQYEMIGSDLMADKVPLMREAAGLVADPQVRYMGTVGGNAANGDPGNDMPAIMMALGAIYTLASKTGTRQVPARDFYKGLYYTALEPGEMITAINIPVPAKGHGYAYNKLKRKIGDYATAAAAVMLTLSGGKVASCAITLTNVADHALYAEEASRLVLGTEIDASAIKRAAAAAEDIATPAADNHGPVEYRKKMAGVMVARALARAKVRAADRG</sequence>
<dbReference type="PANTHER" id="PTHR42659:SF2">
    <property type="entry name" value="XANTHINE DEHYDROGENASE SUBUNIT C-RELATED"/>
    <property type="match status" value="1"/>
</dbReference>
<evidence type="ECO:0000313" key="5">
    <source>
        <dbReference type="EMBL" id="REF89144.1"/>
    </source>
</evidence>
<dbReference type="EMBL" id="QUMO01000001">
    <property type="protein sequence ID" value="REF89144.1"/>
    <property type="molecule type" value="Genomic_DNA"/>
</dbReference>
<name>A0A3D9Z1V4_9HYPH</name>
<dbReference type="PROSITE" id="PS51387">
    <property type="entry name" value="FAD_PCMH"/>
    <property type="match status" value="1"/>
</dbReference>
<dbReference type="OrthoDB" id="9793944at2"/>
<evidence type="ECO:0000256" key="3">
    <source>
        <dbReference type="ARBA" id="ARBA00023002"/>
    </source>
</evidence>
<evidence type="ECO:0000313" key="6">
    <source>
        <dbReference type="Proteomes" id="UP000256900"/>
    </source>
</evidence>
<dbReference type="SUPFAM" id="SSF56176">
    <property type="entry name" value="FAD-binding/transporter-associated domain-like"/>
    <property type="match status" value="1"/>
</dbReference>
<keyword evidence="3" id="KW-0560">Oxidoreductase</keyword>
<dbReference type="InterPro" id="IPR016169">
    <property type="entry name" value="FAD-bd_PCMH_sub2"/>
</dbReference>
<keyword evidence="6" id="KW-1185">Reference proteome</keyword>
<comment type="caution">
    <text evidence="5">The sequence shown here is derived from an EMBL/GenBank/DDBJ whole genome shotgun (WGS) entry which is preliminary data.</text>
</comment>
<evidence type="ECO:0000256" key="2">
    <source>
        <dbReference type="ARBA" id="ARBA00022827"/>
    </source>
</evidence>
<dbReference type="PANTHER" id="PTHR42659">
    <property type="entry name" value="XANTHINE DEHYDROGENASE SUBUNIT C-RELATED"/>
    <property type="match status" value="1"/>
</dbReference>